<gene>
    <name evidence="5" type="ORF">AZE42_01660</name>
</gene>
<sequence>MSLRLIRSCSISCLRRPDIYRRALFHSTGSSNSTFLRFIATRNMSVFNASRLIGKTVLITGASSGIGAATAILFAKGGSNVILTARRADVLQKVADECTAAHKAAGMQYGGKFVTVQLDVSDKSQINGFLEKIPADLREVDILVNNAGYVVGVDKVGDLSMDNVEGMFSTNVFGLIALTQLLVKGVYLNLRLQLLLSFVDFKKRKTGHVINLGSIAGREAYAGGSIYCATKHAVNAFTGALMRELVDTPIRVTEIQPGMVETEFSVTRFRGDKSAADKVYEGLQPLVAEDIAEEIVWAASRPPHVNLAEVFVLPVNQASATLNYRAPRL</sequence>
<dbReference type="PRINTS" id="PR00081">
    <property type="entry name" value="GDHRDH"/>
</dbReference>
<dbReference type="STRING" id="180088.A0A1J8RII5"/>
<dbReference type="Pfam" id="PF00106">
    <property type="entry name" value="adh_short"/>
    <property type="match status" value="1"/>
</dbReference>
<keyword evidence="6" id="KW-1185">Reference proteome</keyword>
<evidence type="ECO:0000256" key="4">
    <source>
        <dbReference type="RuleBase" id="RU000363"/>
    </source>
</evidence>
<dbReference type="Proteomes" id="UP000183567">
    <property type="component" value="Unassembled WGS sequence"/>
</dbReference>
<keyword evidence="2" id="KW-0521">NADP</keyword>
<comment type="similarity">
    <text evidence="1 4">Belongs to the short-chain dehydrogenases/reductases (SDR) family.</text>
</comment>
<dbReference type="AlphaFoldDB" id="A0A1J8RII5"/>
<evidence type="ECO:0000256" key="3">
    <source>
        <dbReference type="ARBA" id="ARBA00023002"/>
    </source>
</evidence>
<dbReference type="PROSITE" id="PS00061">
    <property type="entry name" value="ADH_SHORT"/>
    <property type="match status" value="1"/>
</dbReference>
<evidence type="ECO:0000313" key="6">
    <source>
        <dbReference type="Proteomes" id="UP000183567"/>
    </source>
</evidence>
<name>A0A1J8RII5_9AGAM</name>
<dbReference type="Gene3D" id="3.40.50.720">
    <property type="entry name" value="NAD(P)-binding Rossmann-like Domain"/>
    <property type="match status" value="1"/>
</dbReference>
<dbReference type="InterPro" id="IPR036291">
    <property type="entry name" value="NAD(P)-bd_dom_sf"/>
</dbReference>
<dbReference type="PRINTS" id="PR00080">
    <property type="entry name" value="SDRFAMILY"/>
</dbReference>
<accession>A0A1J8RII5</accession>
<dbReference type="PANTHER" id="PTHR42901:SF1">
    <property type="entry name" value="ALCOHOL DEHYDROGENASE"/>
    <property type="match status" value="1"/>
</dbReference>
<dbReference type="EMBL" id="LVVM01000080">
    <property type="protein sequence ID" value="OJA21618.1"/>
    <property type="molecule type" value="Genomic_DNA"/>
</dbReference>
<protein>
    <recommendedName>
        <fullName evidence="7">NAD(P)-binding protein</fullName>
    </recommendedName>
</protein>
<proteinExistence type="inferred from homology"/>
<dbReference type="PANTHER" id="PTHR42901">
    <property type="entry name" value="ALCOHOL DEHYDROGENASE"/>
    <property type="match status" value="1"/>
</dbReference>
<reference evidence="5 6" key="1">
    <citation type="submission" date="2016-03" db="EMBL/GenBank/DDBJ databases">
        <title>Comparative genomics of the ectomycorrhizal sister species Rhizopogon vinicolor and Rhizopogon vesiculosus (Basidiomycota: Boletales) reveals a divergence of the mating type B locus.</title>
        <authorList>
            <person name="Mujic A.B."/>
            <person name="Kuo A."/>
            <person name="Tritt A."/>
            <person name="Lipzen A."/>
            <person name="Chen C."/>
            <person name="Johnson J."/>
            <person name="Sharma A."/>
            <person name="Barry K."/>
            <person name="Grigoriev I.V."/>
            <person name="Spatafora J.W."/>
        </authorList>
    </citation>
    <scope>NUCLEOTIDE SEQUENCE [LARGE SCALE GENOMIC DNA]</scope>
    <source>
        <strain evidence="5 6">AM-OR11-056</strain>
    </source>
</reference>
<dbReference type="OrthoDB" id="6251714at2759"/>
<dbReference type="GO" id="GO:0016616">
    <property type="term" value="F:oxidoreductase activity, acting on the CH-OH group of donors, NAD or NADP as acceptor"/>
    <property type="evidence" value="ECO:0007669"/>
    <property type="project" value="UniProtKB-ARBA"/>
</dbReference>
<dbReference type="SUPFAM" id="SSF51735">
    <property type="entry name" value="NAD(P)-binding Rossmann-fold domains"/>
    <property type="match status" value="1"/>
</dbReference>
<organism evidence="5 6">
    <name type="scientific">Rhizopogon vesiculosus</name>
    <dbReference type="NCBI Taxonomy" id="180088"/>
    <lineage>
        <taxon>Eukaryota</taxon>
        <taxon>Fungi</taxon>
        <taxon>Dikarya</taxon>
        <taxon>Basidiomycota</taxon>
        <taxon>Agaricomycotina</taxon>
        <taxon>Agaricomycetes</taxon>
        <taxon>Agaricomycetidae</taxon>
        <taxon>Boletales</taxon>
        <taxon>Suillineae</taxon>
        <taxon>Rhizopogonaceae</taxon>
        <taxon>Rhizopogon</taxon>
    </lineage>
</organism>
<dbReference type="FunFam" id="3.40.50.720:FF:000047">
    <property type="entry name" value="NADP-dependent L-serine/L-allo-threonine dehydrogenase"/>
    <property type="match status" value="1"/>
</dbReference>
<dbReference type="InterPro" id="IPR002347">
    <property type="entry name" value="SDR_fam"/>
</dbReference>
<dbReference type="InterPro" id="IPR020904">
    <property type="entry name" value="Sc_DH/Rdtase_CS"/>
</dbReference>
<comment type="caution">
    <text evidence="5">The sequence shown here is derived from an EMBL/GenBank/DDBJ whole genome shotgun (WGS) entry which is preliminary data.</text>
</comment>
<keyword evidence="3" id="KW-0560">Oxidoreductase</keyword>
<evidence type="ECO:0000256" key="2">
    <source>
        <dbReference type="ARBA" id="ARBA00022857"/>
    </source>
</evidence>
<evidence type="ECO:0008006" key="7">
    <source>
        <dbReference type="Google" id="ProtNLM"/>
    </source>
</evidence>
<evidence type="ECO:0000256" key="1">
    <source>
        <dbReference type="ARBA" id="ARBA00006484"/>
    </source>
</evidence>
<evidence type="ECO:0000313" key="5">
    <source>
        <dbReference type="EMBL" id="OJA21618.1"/>
    </source>
</evidence>